<evidence type="ECO:0000313" key="2">
    <source>
        <dbReference type="EMBL" id="KAG0445920.1"/>
    </source>
</evidence>
<keyword evidence="3" id="KW-1185">Reference proteome</keyword>
<dbReference type="AlphaFoldDB" id="A0A835U2G8"/>
<organism evidence="1 4">
    <name type="scientific">Vanilla planifolia</name>
    <name type="common">Vanilla</name>
    <dbReference type="NCBI Taxonomy" id="51239"/>
    <lineage>
        <taxon>Eukaryota</taxon>
        <taxon>Viridiplantae</taxon>
        <taxon>Streptophyta</taxon>
        <taxon>Embryophyta</taxon>
        <taxon>Tracheophyta</taxon>
        <taxon>Spermatophyta</taxon>
        <taxon>Magnoliopsida</taxon>
        <taxon>Liliopsida</taxon>
        <taxon>Asparagales</taxon>
        <taxon>Orchidaceae</taxon>
        <taxon>Vanilloideae</taxon>
        <taxon>Vanilleae</taxon>
        <taxon>Vanilla</taxon>
    </lineage>
</organism>
<dbReference type="EMBL" id="JADCNM010000634">
    <property type="protein sequence ID" value="KAG0445912.1"/>
    <property type="molecule type" value="Genomic_DNA"/>
</dbReference>
<sequence>MSVAHNGFYVVLDIRPQQTKVERQKSRGRSRALKLSPGYCLWDAAQGGCRNLSDELDPSAQPLEMIWMVQSYTLNLGGDAAVMEH</sequence>
<accession>A0A835U2G8</accession>
<dbReference type="Proteomes" id="UP000636800">
    <property type="component" value="Unassembled WGS sequence"/>
</dbReference>
<evidence type="ECO:0000313" key="3">
    <source>
        <dbReference type="Proteomes" id="UP000636800"/>
    </source>
</evidence>
<evidence type="ECO:0000313" key="1">
    <source>
        <dbReference type="EMBL" id="KAG0445912.1"/>
    </source>
</evidence>
<evidence type="ECO:0000313" key="4">
    <source>
        <dbReference type="Proteomes" id="UP000639772"/>
    </source>
</evidence>
<name>A0A835U2G8_VANPL</name>
<proteinExistence type="predicted"/>
<dbReference type="EMBL" id="JADCNL010000633">
    <property type="protein sequence ID" value="KAG0445920.1"/>
    <property type="molecule type" value="Genomic_DNA"/>
</dbReference>
<dbReference type="Proteomes" id="UP000639772">
    <property type="component" value="Unassembled WGS sequence"/>
</dbReference>
<gene>
    <name evidence="2" type="ORF">HPP92_029089</name>
    <name evidence="1" type="ORF">HPP92_029100</name>
</gene>
<protein>
    <submittedName>
        <fullName evidence="1">Uncharacterized protein</fullName>
    </submittedName>
</protein>
<comment type="caution">
    <text evidence="1">The sequence shown here is derived from an EMBL/GenBank/DDBJ whole genome shotgun (WGS) entry which is preliminary data.</text>
</comment>
<reference evidence="3 4" key="1">
    <citation type="journal article" date="2020" name="Nat. Food">
        <title>A phased Vanilla planifolia genome enables genetic improvement of flavour and production.</title>
        <authorList>
            <person name="Hasing T."/>
            <person name="Tang H."/>
            <person name="Brym M."/>
            <person name="Khazi F."/>
            <person name="Huang T."/>
            <person name="Chambers A.H."/>
        </authorList>
    </citation>
    <scope>NUCLEOTIDE SEQUENCE [LARGE SCALE GENOMIC DNA]</scope>
    <source>
        <tissue evidence="1">Leaf</tissue>
    </source>
</reference>